<proteinExistence type="inferred from homology"/>
<dbReference type="InterPro" id="IPR037104">
    <property type="entry name" value="Annexin_sf"/>
</dbReference>
<dbReference type="Gene3D" id="1.10.220.10">
    <property type="entry name" value="Annexin"/>
    <property type="match status" value="4"/>
</dbReference>
<keyword evidence="6 7" id="KW-0111">Calcium/phospholipid-binding</keyword>
<dbReference type="FunFam" id="1.10.220.10:FF:000005">
    <property type="entry name" value="Annexin"/>
    <property type="match status" value="1"/>
</dbReference>
<keyword evidence="4 7" id="KW-0106">Calcium</keyword>
<evidence type="ECO:0000256" key="4">
    <source>
        <dbReference type="ARBA" id="ARBA00022837"/>
    </source>
</evidence>
<evidence type="ECO:0000256" key="1">
    <source>
        <dbReference type="ARBA" id="ARBA00007831"/>
    </source>
</evidence>
<gene>
    <name evidence="8" type="ORF">AB6A40_005551</name>
</gene>
<keyword evidence="3 7" id="KW-0677">Repeat</keyword>
<keyword evidence="2" id="KW-0597">Phosphoprotein</keyword>
<dbReference type="InterPro" id="IPR001464">
    <property type="entry name" value="Annexin"/>
</dbReference>
<evidence type="ECO:0000313" key="9">
    <source>
        <dbReference type="Proteomes" id="UP001608902"/>
    </source>
</evidence>
<keyword evidence="9" id="KW-1185">Reference proteome</keyword>
<evidence type="ECO:0000256" key="3">
    <source>
        <dbReference type="ARBA" id="ARBA00022737"/>
    </source>
</evidence>
<evidence type="ECO:0000256" key="6">
    <source>
        <dbReference type="ARBA" id="ARBA00023302"/>
    </source>
</evidence>
<dbReference type="GO" id="GO:0005544">
    <property type="term" value="F:calcium-dependent phospholipid binding"/>
    <property type="evidence" value="ECO:0007669"/>
    <property type="project" value="UniProtKB-KW"/>
</dbReference>
<comment type="domain">
    <text evidence="7">A pair of annexin repeats may form one binding site for calcium and phospholipid.</text>
</comment>
<keyword evidence="5 7" id="KW-0041">Annexin</keyword>
<dbReference type="InterPro" id="IPR018252">
    <property type="entry name" value="Annexin_repeat_CS"/>
</dbReference>
<organism evidence="8 9">
    <name type="scientific">Gnathostoma spinigerum</name>
    <dbReference type="NCBI Taxonomy" id="75299"/>
    <lineage>
        <taxon>Eukaryota</taxon>
        <taxon>Metazoa</taxon>
        <taxon>Ecdysozoa</taxon>
        <taxon>Nematoda</taxon>
        <taxon>Chromadorea</taxon>
        <taxon>Rhabditida</taxon>
        <taxon>Spirurina</taxon>
        <taxon>Gnathostomatomorpha</taxon>
        <taxon>Gnathostomatoidea</taxon>
        <taxon>Gnathostomatidae</taxon>
        <taxon>Gnathostoma</taxon>
    </lineage>
</organism>
<dbReference type="PANTHER" id="PTHR10502">
    <property type="entry name" value="ANNEXIN"/>
    <property type="match status" value="1"/>
</dbReference>
<dbReference type="PRINTS" id="PR00196">
    <property type="entry name" value="ANNEXIN"/>
</dbReference>
<comment type="caution">
    <text evidence="8">The sequence shown here is derived from an EMBL/GenBank/DDBJ whole genome shotgun (WGS) entry which is preliminary data.</text>
</comment>
<name>A0ABD6EQ83_9BILA</name>
<dbReference type="FunFam" id="1.10.220.10:FF:000001">
    <property type="entry name" value="Annexin"/>
    <property type="match status" value="1"/>
</dbReference>
<dbReference type="EMBL" id="JBGFUD010003577">
    <property type="protein sequence ID" value="MFH4978842.1"/>
    <property type="molecule type" value="Genomic_DNA"/>
</dbReference>
<reference evidence="8 9" key="1">
    <citation type="submission" date="2024-08" db="EMBL/GenBank/DDBJ databases">
        <title>Gnathostoma spinigerum genome.</title>
        <authorList>
            <person name="Gonzalez-Bertolin B."/>
            <person name="Monzon S."/>
            <person name="Zaballos A."/>
            <person name="Jimenez P."/>
            <person name="Dekumyoy P."/>
            <person name="Varona S."/>
            <person name="Cuesta I."/>
            <person name="Sumanam S."/>
            <person name="Adisakwattana P."/>
            <person name="Gasser R.B."/>
            <person name="Hernandez-Gonzalez A."/>
            <person name="Young N.D."/>
            <person name="Perteguer M.J."/>
        </authorList>
    </citation>
    <scope>NUCLEOTIDE SEQUENCE [LARGE SCALE GENOMIC DNA]</scope>
    <source>
        <strain evidence="8">AL3</strain>
        <tissue evidence="8">Liver</tissue>
    </source>
</reference>
<dbReference type="InterPro" id="IPR018502">
    <property type="entry name" value="Annexin_repeat"/>
</dbReference>
<sequence length="318" mass="35561">MSRGGTIRPNPNFDANTVAENLKHAMKGLGTDESTIITELTRICNYQRQMVREAYTGLYGDDLIDALKSELGGNFEDVIVTLMEETSKYDAKQLHDAIRGFGTKESILIEIICSRTDDELAMIRDTYEAMYGESLKDAIEGDTTGDFENLLVSLVVGERAGEQYVDRTKAREDAQALYDAGEGKWFGTDESVFNSILSSQSFRQLERVFQEYEEIAGHSIETAIRNEFGGDVEKGYLALVQCIQSTSRYFAERLHDAMAGLGTSEQDLIRIIVSRSEVDLKSIKHEYESLYETPLVDAIKSECSGDYRRALVAIVEGN</sequence>
<evidence type="ECO:0000313" key="8">
    <source>
        <dbReference type="EMBL" id="MFH4978842.1"/>
    </source>
</evidence>
<dbReference type="FunFam" id="1.10.220.10:FF:000003">
    <property type="entry name" value="Annexin"/>
    <property type="match status" value="1"/>
</dbReference>
<dbReference type="SUPFAM" id="SSF47874">
    <property type="entry name" value="Annexin"/>
    <property type="match status" value="1"/>
</dbReference>
<dbReference type="SMART" id="SM00335">
    <property type="entry name" value="ANX"/>
    <property type="match status" value="4"/>
</dbReference>
<evidence type="ECO:0000256" key="7">
    <source>
        <dbReference type="RuleBase" id="RU003540"/>
    </source>
</evidence>
<dbReference type="PROSITE" id="PS00223">
    <property type="entry name" value="ANNEXIN_1"/>
    <property type="match status" value="1"/>
</dbReference>
<dbReference type="Pfam" id="PF00191">
    <property type="entry name" value="Annexin"/>
    <property type="match status" value="4"/>
</dbReference>
<dbReference type="PANTHER" id="PTHR10502:SF102">
    <property type="entry name" value="ANNEXIN B11"/>
    <property type="match status" value="1"/>
</dbReference>
<dbReference type="AlphaFoldDB" id="A0ABD6EQ83"/>
<dbReference type="PROSITE" id="PS51897">
    <property type="entry name" value="ANNEXIN_2"/>
    <property type="match status" value="4"/>
</dbReference>
<accession>A0ABD6EQ83</accession>
<dbReference type="Proteomes" id="UP001608902">
    <property type="component" value="Unassembled WGS sequence"/>
</dbReference>
<dbReference type="FunFam" id="1.10.220.10:FF:000002">
    <property type="entry name" value="Annexin"/>
    <property type="match status" value="1"/>
</dbReference>
<comment type="similarity">
    <text evidence="1 7">Belongs to the annexin family.</text>
</comment>
<evidence type="ECO:0000256" key="5">
    <source>
        <dbReference type="ARBA" id="ARBA00023216"/>
    </source>
</evidence>
<evidence type="ECO:0000256" key="2">
    <source>
        <dbReference type="ARBA" id="ARBA00022553"/>
    </source>
</evidence>
<protein>
    <recommendedName>
        <fullName evidence="7">Annexin</fullName>
    </recommendedName>
</protein>